<evidence type="ECO:0000256" key="6">
    <source>
        <dbReference type="ARBA" id="ARBA00023136"/>
    </source>
</evidence>
<dbReference type="AlphaFoldDB" id="A0A562RW68"/>
<name>A0A562RW68_9BACT</name>
<comment type="subcellular location">
    <subcellularLocation>
        <location evidence="1">Cell membrane</location>
        <topology evidence="1">Multi-pass membrane protein</topology>
    </subcellularLocation>
    <subcellularLocation>
        <location evidence="7">Membrane</location>
        <topology evidence="7">Multi-pass membrane protein</topology>
    </subcellularLocation>
</comment>
<evidence type="ECO:0000256" key="4">
    <source>
        <dbReference type="ARBA" id="ARBA00022989"/>
    </source>
</evidence>
<keyword evidence="4 8" id="KW-1133">Transmembrane helix</keyword>
<feature type="transmembrane region" description="Helical" evidence="8">
    <location>
        <begin position="41"/>
        <end position="58"/>
    </location>
</feature>
<feature type="transmembrane region" description="Helical" evidence="8">
    <location>
        <begin position="130"/>
        <end position="147"/>
    </location>
</feature>
<feature type="transmembrane region" description="Helical" evidence="8">
    <location>
        <begin position="108"/>
        <end position="124"/>
    </location>
</feature>
<reference evidence="10 11" key="1">
    <citation type="submission" date="2019-07" db="EMBL/GenBank/DDBJ databases">
        <title>Genome sequencing of 100 strains of the haloalkaliphilic chemolithoautotrophic sulfur-oxidizing bacterium Thioalkalivibrio.</title>
        <authorList>
            <person name="Muyzer G."/>
        </authorList>
    </citation>
    <scope>NUCLEOTIDE SEQUENCE [LARGE SCALE GENOMIC DNA]</scope>
    <source>
        <strain evidence="10 11">ASO4-4</strain>
    </source>
</reference>
<evidence type="ECO:0000256" key="8">
    <source>
        <dbReference type="SAM" id="Phobius"/>
    </source>
</evidence>
<dbReference type="InterPro" id="IPR001750">
    <property type="entry name" value="ND/Mrp_TM"/>
</dbReference>
<dbReference type="Pfam" id="PF00361">
    <property type="entry name" value="Proton_antipo_M"/>
    <property type="match status" value="1"/>
</dbReference>
<dbReference type="PRINTS" id="PR01437">
    <property type="entry name" value="NUOXDRDTASE4"/>
</dbReference>
<dbReference type="GO" id="GO:0005886">
    <property type="term" value="C:plasma membrane"/>
    <property type="evidence" value="ECO:0007669"/>
    <property type="project" value="UniProtKB-SubCell"/>
</dbReference>
<feature type="transmembrane region" description="Helical" evidence="8">
    <location>
        <begin position="200"/>
        <end position="219"/>
    </location>
</feature>
<feature type="transmembrane region" description="Helical" evidence="8">
    <location>
        <begin position="253"/>
        <end position="273"/>
    </location>
</feature>
<dbReference type="InterPro" id="IPR003918">
    <property type="entry name" value="NADH_UbQ_OxRdtase"/>
</dbReference>
<dbReference type="PANTHER" id="PTHR42682:SF4">
    <property type="entry name" value="NADH-UBIQUINONE_PLASTOQUINONE"/>
    <property type="match status" value="1"/>
</dbReference>
<dbReference type="GO" id="GO:0042773">
    <property type="term" value="P:ATP synthesis coupled electron transport"/>
    <property type="evidence" value="ECO:0007669"/>
    <property type="project" value="InterPro"/>
</dbReference>
<evidence type="ECO:0000256" key="5">
    <source>
        <dbReference type="ARBA" id="ARBA00023002"/>
    </source>
</evidence>
<gene>
    <name evidence="10" type="ORF">LZ24_01326</name>
</gene>
<keyword evidence="6 8" id="KW-0472">Membrane</keyword>
<keyword evidence="5" id="KW-0560">Oxidoreductase</keyword>
<dbReference type="Proteomes" id="UP000318307">
    <property type="component" value="Unassembled WGS sequence"/>
</dbReference>
<dbReference type="PANTHER" id="PTHR42682">
    <property type="entry name" value="HYDROGENASE-4 COMPONENT F"/>
    <property type="match status" value="1"/>
</dbReference>
<keyword evidence="3 7" id="KW-0812">Transmembrane</keyword>
<feature type="transmembrane region" description="Helical" evidence="8">
    <location>
        <begin position="280"/>
        <end position="303"/>
    </location>
</feature>
<dbReference type="GO" id="GO:0008137">
    <property type="term" value="F:NADH dehydrogenase (ubiquinone) activity"/>
    <property type="evidence" value="ECO:0007669"/>
    <property type="project" value="InterPro"/>
</dbReference>
<dbReference type="EMBL" id="VLLC01000008">
    <property type="protein sequence ID" value="TWI73238.1"/>
    <property type="molecule type" value="Genomic_DNA"/>
</dbReference>
<feature type="transmembrane region" description="Helical" evidence="8">
    <location>
        <begin position="349"/>
        <end position="368"/>
    </location>
</feature>
<feature type="transmembrane region" description="Helical" evidence="8">
    <location>
        <begin position="430"/>
        <end position="448"/>
    </location>
</feature>
<evidence type="ECO:0000256" key="3">
    <source>
        <dbReference type="ARBA" id="ARBA00022692"/>
    </source>
</evidence>
<evidence type="ECO:0000256" key="7">
    <source>
        <dbReference type="RuleBase" id="RU000320"/>
    </source>
</evidence>
<dbReference type="GO" id="GO:0016491">
    <property type="term" value="F:oxidoreductase activity"/>
    <property type="evidence" value="ECO:0007669"/>
    <property type="project" value="UniProtKB-KW"/>
</dbReference>
<feature type="transmembrane region" description="Helical" evidence="8">
    <location>
        <begin position="388"/>
        <end position="409"/>
    </location>
</feature>
<feature type="transmembrane region" description="Helical" evidence="8">
    <location>
        <begin position="226"/>
        <end position="247"/>
    </location>
</feature>
<evidence type="ECO:0000256" key="1">
    <source>
        <dbReference type="ARBA" id="ARBA00004651"/>
    </source>
</evidence>
<feature type="transmembrane region" description="Helical" evidence="8">
    <location>
        <begin position="580"/>
        <end position="600"/>
    </location>
</feature>
<dbReference type="InterPro" id="IPR052175">
    <property type="entry name" value="ComplexI-like_HydComp"/>
</dbReference>
<evidence type="ECO:0000256" key="2">
    <source>
        <dbReference type="ARBA" id="ARBA00022475"/>
    </source>
</evidence>
<feature type="transmembrane region" description="Helical" evidence="8">
    <location>
        <begin position="468"/>
        <end position="488"/>
    </location>
</feature>
<organism evidence="10 11">
    <name type="scientific">Desulfobotulus alkaliphilus</name>
    <dbReference type="NCBI Taxonomy" id="622671"/>
    <lineage>
        <taxon>Bacteria</taxon>
        <taxon>Pseudomonadati</taxon>
        <taxon>Thermodesulfobacteriota</taxon>
        <taxon>Desulfobacteria</taxon>
        <taxon>Desulfobacterales</taxon>
        <taxon>Desulfobacteraceae</taxon>
        <taxon>Desulfobotulus</taxon>
    </lineage>
</organism>
<sequence>MTSSMLSPLALLHPWLMHPATLFILGAVLMPFFCRMKLKNAVLVIIPLVAFFQINMLPESFGHVSWMGFDMVFGRVDKLTYVFLHVFTLMAVIGSLFALKVEDWGQHTAAWLYVAGSLGVTLAGDYLTLFIFWELMAVASTFLIWYRKKKKSIEAGFRYLLVHMLGGLILLAGIFLKYRATGGDLTFVQILPTDAGLADYLIMIGFMLNAAVPPIHAWLPDAYPEATVTGAVFMCAFTTKTAVYVLARGFPGFEALAILGAIMALYGVAYAVIENDARRILAYHIVSQVGYMVCGIGIGTAMAVNGAVAHAYAHILYKALLFMGAGAVLEMTGRSKLNELGGLYAKMPLALIFTVIGGIAISGFPLTSGFVSKSMIIAAAGEAHRTGLLLMLTLAAVGTFLSVGIKLPYYIWYGGKSEPSVPEAKDPPACMLWAMGIAAFMCFFLGLYPEYLYRMLPYAVDYQPYTAYHLSETLQLLGFTGLGFYLMVKKLGPEPKMNLDLDWFYRKGSLVFMAFASGPLSRVNDWVGEVYRSIGLAWTMLTAKALSWFDREGIDYVVDGTARGVVDTGDKLRQAQTGKIQHYIGAAAVLLFGIMIVVILL</sequence>
<keyword evidence="11" id="KW-1185">Reference proteome</keyword>
<dbReference type="Gene3D" id="1.20.5.2700">
    <property type="match status" value="1"/>
</dbReference>
<feature type="transmembrane region" description="Helical" evidence="8">
    <location>
        <begin position="15"/>
        <end position="34"/>
    </location>
</feature>
<feature type="transmembrane region" description="Helical" evidence="8">
    <location>
        <begin position="159"/>
        <end position="180"/>
    </location>
</feature>
<comment type="caution">
    <text evidence="10">The sequence shown here is derived from an EMBL/GenBank/DDBJ whole genome shotgun (WGS) entry which is preliminary data.</text>
</comment>
<feature type="transmembrane region" description="Helical" evidence="8">
    <location>
        <begin position="78"/>
        <end position="99"/>
    </location>
</feature>
<dbReference type="NCBIfam" id="NF009310">
    <property type="entry name" value="PRK12668.1"/>
    <property type="match status" value="1"/>
</dbReference>
<evidence type="ECO:0000313" key="10">
    <source>
        <dbReference type="EMBL" id="TWI73238.1"/>
    </source>
</evidence>
<proteinExistence type="predicted"/>
<keyword evidence="2" id="KW-1003">Cell membrane</keyword>
<accession>A0A562RW68</accession>
<feature type="transmembrane region" description="Helical" evidence="8">
    <location>
        <begin position="309"/>
        <end position="329"/>
    </location>
</feature>
<evidence type="ECO:0000259" key="9">
    <source>
        <dbReference type="Pfam" id="PF00361"/>
    </source>
</evidence>
<evidence type="ECO:0000313" key="11">
    <source>
        <dbReference type="Proteomes" id="UP000318307"/>
    </source>
</evidence>
<feature type="domain" description="NADH:quinone oxidoreductase/Mrp antiporter transmembrane" evidence="9">
    <location>
        <begin position="123"/>
        <end position="394"/>
    </location>
</feature>
<protein>
    <submittedName>
        <fullName evidence="10">Multisubunit sodium/proton antiporter MrpD subunit</fullName>
    </submittedName>
</protein>
<dbReference type="RefSeq" id="WP_246118535.1">
    <property type="nucleotide sequence ID" value="NZ_VLLC01000008.1"/>
</dbReference>